<comment type="similarity">
    <text evidence="9">Belongs to the methyl-accepting chemotaxis (MCP) protein family.</text>
</comment>
<evidence type="ECO:0000256" key="8">
    <source>
        <dbReference type="ARBA" id="ARBA00023224"/>
    </source>
</evidence>
<evidence type="ECO:0000256" key="11">
    <source>
        <dbReference type="SAM" id="Phobius"/>
    </source>
</evidence>
<comment type="subcellular location">
    <subcellularLocation>
        <location evidence="1">Cell membrane</location>
        <topology evidence="1">Multi-pass membrane protein</topology>
    </subcellularLocation>
</comment>
<evidence type="ECO:0000256" key="10">
    <source>
        <dbReference type="PROSITE-ProRule" id="PRU00284"/>
    </source>
</evidence>
<dbReference type="Proteomes" id="UP000596252">
    <property type="component" value="Chromosome"/>
</dbReference>
<keyword evidence="15" id="KW-1185">Reference proteome</keyword>
<evidence type="ECO:0000256" key="1">
    <source>
        <dbReference type="ARBA" id="ARBA00004651"/>
    </source>
</evidence>
<evidence type="ECO:0000256" key="2">
    <source>
        <dbReference type="ARBA" id="ARBA00022475"/>
    </source>
</evidence>
<dbReference type="InterPro" id="IPR003660">
    <property type="entry name" value="HAMP_dom"/>
</dbReference>
<feature type="transmembrane region" description="Helical" evidence="11">
    <location>
        <begin position="12"/>
        <end position="32"/>
    </location>
</feature>
<keyword evidence="8 10" id="KW-0807">Transducer</keyword>
<dbReference type="PANTHER" id="PTHR32089:SF39">
    <property type="entry name" value="METHYL-ACCEPTING CHEMOTAXIS PROTEIN HLYB"/>
    <property type="match status" value="1"/>
</dbReference>
<dbReference type="SUPFAM" id="SSF58104">
    <property type="entry name" value="Methyl-accepting chemotaxis protein (MCP) signaling domain"/>
    <property type="match status" value="1"/>
</dbReference>
<proteinExistence type="inferred from homology"/>
<protein>
    <submittedName>
        <fullName evidence="14">Methyl-accepting chemotaxis protein</fullName>
    </submittedName>
</protein>
<evidence type="ECO:0000313" key="15">
    <source>
        <dbReference type="Proteomes" id="UP000596252"/>
    </source>
</evidence>
<evidence type="ECO:0000256" key="7">
    <source>
        <dbReference type="ARBA" id="ARBA00023136"/>
    </source>
</evidence>
<dbReference type="Gene3D" id="1.10.287.950">
    <property type="entry name" value="Methyl-accepting chemotaxis protein"/>
    <property type="match status" value="1"/>
</dbReference>
<dbReference type="PRINTS" id="PR00260">
    <property type="entry name" value="CHEMTRNSDUCR"/>
</dbReference>
<evidence type="ECO:0000313" key="14">
    <source>
        <dbReference type="EMBL" id="QRH02523.1"/>
    </source>
</evidence>
<keyword evidence="5 11" id="KW-0812">Transmembrane</keyword>
<keyword evidence="7 11" id="KW-0472">Membrane</keyword>
<dbReference type="PROSITE" id="PS50111">
    <property type="entry name" value="CHEMOTAXIS_TRANSDUC_2"/>
    <property type="match status" value="1"/>
</dbReference>
<accession>A0ABX7G5K4</accession>
<evidence type="ECO:0000256" key="9">
    <source>
        <dbReference type="ARBA" id="ARBA00029447"/>
    </source>
</evidence>
<dbReference type="InterPro" id="IPR004090">
    <property type="entry name" value="Chemotax_Me-accpt_rcpt"/>
</dbReference>
<dbReference type="SMART" id="SM00283">
    <property type="entry name" value="MA"/>
    <property type="match status" value="1"/>
</dbReference>
<name>A0ABX7G5K4_9GAMM</name>
<dbReference type="EMBL" id="CP069213">
    <property type="protein sequence ID" value="QRH02523.1"/>
    <property type="molecule type" value="Genomic_DNA"/>
</dbReference>
<feature type="transmembrane region" description="Helical" evidence="11">
    <location>
        <begin position="192"/>
        <end position="212"/>
    </location>
</feature>
<gene>
    <name evidence="14" type="ORF">JQC75_03610</name>
</gene>
<keyword evidence="2" id="KW-1003">Cell membrane</keyword>
<evidence type="ECO:0000256" key="5">
    <source>
        <dbReference type="ARBA" id="ARBA00022692"/>
    </source>
</evidence>
<dbReference type="PROSITE" id="PS50885">
    <property type="entry name" value="HAMP"/>
    <property type="match status" value="1"/>
</dbReference>
<organism evidence="14 15">
    <name type="scientific">Shewanella litorisediminis</name>
    <dbReference type="NCBI Taxonomy" id="1173586"/>
    <lineage>
        <taxon>Bacteria</taxon>
        <taxon>Pseudomonadati</taxon>
        <taxon>Pseudomonadota</taxon>
        <taxon>Gammaproteobacteria</taxon>
        <taxon>Alteromonadales</taxon>
        <taxon>Shewanellaceae</taxon>
        <taxon>Shewanella</taxon>
    </lineage>
</organism>
<dbReference type="PANTHER" id="PTHR32089">
    <property type="entry name" value="METHYL-ACCEPTING CHEMOTAXIS PROTEIN MCPB"/>
    <property type="match status" value="1"/>
</dbReference>
<dbReference type="InterPro" id="IPR004089">
    <property type="entry name" value="MCPsignal_dom"/>
</dbReference>
<evidence type="ECO:0000256" key="3">
    <source>
        <dbReference type="ARBA" id="ARBA00022481"/>
    </source>
</evidence>
<evidence type="ECO:0000259" key="12">
    <source>
        <dbReference type="PROSITE" id="PS50111"/>
    </source>
</evidence>
<sequence>MHLNELTIRTKFSIPLVVIVIMTVVIATVSIINAKRLSSDAQNLATTFLAAVDAGLNADRDLYQALTASQSYVQRGLLGESGGEKFRQDFDENAKQALDRMALVMSLLKDYPEVQGNKAQFQREYDAWLNAATQVFTMADKQSPVAAANYSNEVVMPLFKALRGHYDKTGEWVKNKADEVTTQALNASQNEVNLMFFIITLVVLVSILSVVFGPRLVTSRVEELDTMIAAISEGEGDLRGRLDDSGRDELSLLARTFNGLMMKLQQLISTIKSDAVSLDARVVGLNHSAKESEKISSEQNANLEQIATAVHQLSHAVHEVAASSQNALSDTEHANGLIKESTAVVGQSVERVQQLAGVVSHASEVIQHLASESKQIVTVLDVIRGIAEQTNLLALNAAIEAARAGEQGRGFAVVADEVRTLASRTQQSTEDIQRMVAGLEAGVSEAVSAIDSGTRQVDSVVEASGSITRALAGVDEAVSRTKDLIYLIATATEEQSKVVDEVNQNISSLNLLSQESIGVVRRTREAADEIAQIGTGLSGNVGRFLV</sequence>
<feature type="domain" description="Methyl-accepting transducer" evidence="12">
    <location>
        <begin position="274"/>
        <end position="510"/>
    </location>
</feature>
<dbReference type="CDD" id="cd06225">
    <property type="entry name" value="HAMP"/>
    <property type="match status" value="1"/>
</dbReference>
<evidence type="ECO:0000259" key="13">
    <source>
        <dbReference type="PROSITE" id="PS50885"/>
    </source>
</evidence>
<dbReference type="CDD" id="cd11386">
    <property type="entry name" value="MCP_signal"/>
    <property type="match status" value="1"/>
</dbReference>
<evidence type="ECO:0000256" key="6">
    <source>
        <dbReference type="ARBA" id="ARBA00022989"/>
    </source>
</evidence>
<dbReference type="Pfam" id="PF00015">
    <property type="entry name" value="MCPsignal"/>
    <property type="match status" value="1"/>
</dbReference>
<feature type="domain" description="HAMP" evidence="13">
    <location>
        <begin position="215"/>
        <end position="269"/>
    </location>
</feature>
<keyword evidence="6 11" id="KW-1133">Transmembrane helix</keyword>
<evidence type="ECO:0000256" key="4">
    <source>
        <dbReference type="ARBA" id="ARBA00022500"/>
    </source>
</evidence>
<keyword evidence="4" id="KW-0145">Chemotaxis</keyword>
<dbReference type="SMART" id="SM00304">
    <property type="entry name" value="HAMP"/>
    <property type="match status" value="1"/>
</dbReference>
<dbReference type="RefSeq" id="WP_203326125.1">
    <property type="nucleotide sequence ID" value="NZ_CP069213.1"/>
</dbReference>
<dbReference type="Pfam" id="PF00672">
    <property type="entry name" value="HAMP"/>
    <property type="match status" value="1"/>
</dbReference>
<keyword evidence="3" id="KW-0488">Methylation</keyword>
<reference evidence="14 15" key="1">
    <citation type="journal article" date="2012" name="Antonie Van Leeuwenhoek">
        <title>Shewanella litorisediminis sp. nov., a gammaproteobacterium isolated from a tidal flat sediment.</title>
        <authorList>
            <person name="Lee M.H."/>
            <person name="Yoon J.H."/>
        </authorList>
    </citation>
    <scope>NUCLEOTIDE SEQUENCE [LARGE SCALE GENOMIC DNA]</scope>
    <source>
        <strain evidence="14 15">SMK1-12</strain>
    </source>
</reference>